<proteinExistence type="predicted"/>
<feature type="compositionally biased region" description="Low complexity" evidence="1">
    <location>
        <begin position="19"/>
        <end position="46"/>
    </location>
</feature>
<protein>
    <submittedName>
        <fullName evidence="2">NADH:ubiquinone oxidoreductase 17.2 kD subunit</fullName>
    </submittedName>
</protein>
<evidence type="ECO:0000313" key="2">
    <source>
        <dbReference type="EMBL" id="CAA9280936.1"/>
    </source>
</evidence>
<evidence type="ECO:0000256" key="1">
    <source>
        <dbReference type="SAM" id="MobiDB-lite"/>
    </source>
</evidence>
<dbReference type="AlphaFoldDB" id="A0A6J4JKL7"/>
<accession>A0A6J4JKL7</accession>
<feature type="compositionally biased region" description="Low complexity" evidence="1">
    <location>
        <begin position="109"/>
        <end position="118"/>
    </location>
</feature>
<name>A0A6J4JKL7_9PROT</name>
<feature type="region of interest" description="Disordered" evidence="1">
    <location>
        <begin position="1"/>
        <end position="118"/>
    </location>
</feature>
<keyword evidence="2" id="KW-0830">Ubiquinone</keyword>
<organism evidence="2">
    <name type="scientific">uncultured Craurococcus sp</name>
    <dbReference type="NCBI Taxonomy" id="1135998"/>
    <lineage>
        <taxon>Bacteria</taxon>
        <taxon>Pseudomonadati</taxon>
        <taxon>Pseudomonadota</taxon>
        <taxon>Alphaproteobacteria</taxon>
        <taxon>Acetobacterales</taxon>
        <taxon>Acetobacteraceae</taxon>
        <taxon>Craurococcus</taxon>
        <taxon>environmental samples</taxon>
    </lineage>
</organism>
<dbReference type="EMBL" id="CADCTD010000167">
    <property type="protein sequence ID" value="CAA9280936.1"/>
    <property type="molecule type" value="Genomic_DNA"/>
</dbReference>
<reference evidence="2" key="1">
    <citation type="submission" date="2020-02" db="EMBL/GenBank/DDBJ databases">
        <authorList>
            <person name="Meier V. D."/>
        </authorList>
    </citation>
    <scope>NUCLEOTIDE SEQUENCE</scope>
    <source>
        <strain evidence="2">AVDCRST_MAG27</strain>
    </source>
</reference>
<feature type="non-terminal residue" evidence="2">
    <location>
        <position position="118"/>
    </location>
</feature>
<gene>
    <name evidence="2" type="ORF">AVDCRST_MAG27-3796</name>
</gene>
<feature type="compositionally biased region" description="Basic residues" evidence="1">
    <location>
        <begin position="67"/>
        <end position="81"/>
    </location>
</feature>
<sequence length="118" mass="12414">CPFCCASNPLSSAARSGPIASAMSITRASRSSRSTTARGAGPSSSRARTRRWSRPSGMPGCTTPPRCRFRRRSATRGRRSTCRTSPARRMPTARPDTTMSAAPGPPAPATTKPGPRAP</sequence>
<feature type="non-terminal residue" evidence="2">
    <location>
        <position position="1"/>
    </location>
</feature>